<keyword evidence="2" id="KW-0808">Transferase</keyword>
<dbReference type="SMART" id="SM00306">
    <property type="entry name" value="HintN"/>
    <property type="match status" value="1"/>
</dbReference>
<proteinExistence type="predicted"/>
<dbReference type="GO" id="GO:0006231">
    <property type="term" value="P:dTMP biosynthetic process"/>
    <property type="evidence" value="ECO:0007669"/>
    <property type="project" value="InterPro"/>
</dbReference>
<keyword evidence="4" id="KW-0521">NADP</keyword>
<dbReference type="PRINTS" id="PR00070">
    <property type="entry name" value="DHFR"/>
</dbReference>
<dbReference type="CDD" id="cd00209">
    <property type="entry name" value="DHFR"/>
    <property type="match status" value="1"/>
</dbReference>
<dbReference type="PANTHER" id="PTHR11548">
    <property type="entry name" value="THYMIDYLATE SYNTHASE 1"/>
    <property type="match status" value="1"/>
</dbReference>
<evidence type="ECO:0000256" key="1">
    <source>
        <dbReference type="ARBA" id="ARBA00022603"/>
    </source>
</evidence>
<evidence type="ECO:0000256" key="4">
    <source>
        <dbReference type="ARBA" id="ARBA00022857"/>
    </source>
</evidence>
<dbReference type="SUPFAM" id="SSF51294">
    <property type="entry name" value="Hedgehog/intein (Hint) domain"/>
    <property type="match status" value="1"/>
</dbReference>
<dbReference type="Pfam" id="PF00303">
    <property type="entry name" value="Thymidylat_synt"/>
    <property type="match status" value="2"/>
</dbReference>
<dbReference type="SUPFAM" id="SSF55831">
    <property type="entry name" value="Thymidylate synthase/dCMP hydroxymethylase"/>
    <property type="match status" value="2"/>
</dbReference>
<dbReference type="GO" id="GO:0004519">
    <property type="term" value="F:endonuclease activity"/>
    <property type="evidence" value="ECO:0007669"/>
    <property type="project" value="InterPro"/>
</dbReference>
<dbReference type="NCBIfam" id="TIGR03284">
    <property type="entry name" value="thym_sym"/>
    <property type="match status" value="1"/>
</dbReference>
<dbReference type="InterPro" id="IPR006141">
    <property type="entry name" value="Intein_N"/>
</dbReference>
<dbReference type="InterPro" id="IPR036844">
    <property type="entry name" value="Hint_dom_sf"/>
</dbReference>
<keyword evidence="6" id="KW-0560">Oxidoreductase</keyword>
<organism evidence="9">
    <name type="scientific">viral metagenome</name>
    <dbReference type="NCBI Taxonomy" id="1070528"/>
    <lineage>
        <taxon>unclassified sequences</taxon>
        <taxon>metagenomes</taxon>
        <taxon>organismal metagenomes</taxon>
    </lineage>
</organism>
<evidence type="ECO:0000256" key="5">
    <source>
        <dbReference type="ARBA" id="ARBA00023000"/>
    </source>
</evidence>
<evidence type="ECO:0000259" key="7">
    <source>
        <dbReference type="PROSITE" id="PS50819"/>
    </source>
</evidence>
<dbReference type="PANTHER" id="PTHR11548:SF2">
    <property type="entry name" value="THYMIDYLATE SYNTHASE"/>
    <property type="match status" value="1"/>
</dbReference>
<dbReference type="InterPro" id="IPR036926">
    <property type="entry name" value="Thymidate_synth/dCMP_Mease_sf"/>
</dbReference>
<dbReference type="AlphaFoldDB" id="A0A6C0CZ30"/>
<dbReference type="GO" id="GO:0005739">
    <property type="term" value="C:mitochondrion"/>
    <property type="evidence" value="ECO:0007669"/>
    <property type="project" value="TreeGrafter"/>
</dbReference>
<evidence type="ECO:0000256" key="3">
    <source>
        <dbReference type="ARBA" id="ARBA00022813"/>
    </source>
</evidence>
<keyword evidence="1" id="KW-0489">Methyltransferase</keyword>
<dbReference type="GO" id="GO:0004799">
    <property type="term" value="F:thymidylate synthase activity"/>
    <property type="evidence" value="ECO:0007669"/>
    <property type="project" value="InterPro"/>
</dbReference>
<evidence type="ECO:0000259" key="8">
    <source>
        <dbReference type="PROSITE" id="PS51330"/>
    </source>
</evidence>
<evidence type="ECO:0008006" key="10">
    <source>
        <dbReference type="Google" id="ProtNLM"/>
    </source>
</evidence>
<dbReference type="SUPFAM" id="SSF55608">
    <property type="entry name" value="Homing endonucleases"/>
    <property type="match status" value="1"/>
</dbReference>
<feature type="domain" description="DOD-type homing endonuclease" evidence="7">
    <location>
        <begin position="392"/>
        <end position="521"/>
    </location>
</feature>
<keyword evidence="5" id="KW-0651">Protein splicing</keyword>
<dbReference type="SUPFAM" id="SSF53597">
    <property type="entry name" value="Dihydrofolate reductase-like"/>
    <property type="match status" value="1"/>
</dbReference>
<dbReference type="GO" id="GO:0032259">
    <property type="term" value="P:methylation"/>
    <property type="evidence" value="ECO:0007669"/>
    <property type="project" value="UniProtKB-KW"/>
</dbReference>
<dbReference type="GO" id="GO:0005829">
    <property type="term" value="C:cytosol"/>
    <property type="evidence" value="ECO:0007669"/>
    <property type="project" value="TreeGrafter"/>
</dbReference>
<reference evidence="9" key="1">
    <citation type="journal article" date="2020" name="Nature">
        <title>Giant virus diversity and host interactions through global metagenomics.</title>
        <authorList>
            <person name="Schulz F."/>
            <person name="Roux S."/>
            <person name="Paez-Espino D."/>
            <person name="Jungbluth S."/>
            <person name="Walsh D.A."/>
            <person name="Denef V.J."/>
            <person name="McMahon K.D."/>
            <person name="Konstantinidis K.T."/>
            <person name="Eloe-Fadrosh E.A."/>
            <person name="Kyrpides N.C."/>
            <person name="Woyke T."/>
        </authorList>
    </citation>
    <scope>NUCLEOTIDE SEQUENCE</scope>
    <source>
        <strain evidence="9">GVMAG-M-3300023174-102</strain>
    </source>
</reference>
<dbReference type="GO" id="GO:0004146">
    <property type="term" value="F:dihydrofolate reductase activity"/>
    <property type="evidence" value="ECO:0007669"/>
    <property type="project" value="InterPro"/>
</dbReference>
<dbReference type="Gene3D" id="3.40.430.10">
    <property type="entry name" value="Dihydrofolate Reductase, subunit A"/>
    <property type="match status" value="1"/>
</dbReference>
<dbReference type="Pfam" id="PF00186">
    <property type="entry name" value="DHFR_1"/>
    <property type="match status" value="1"/>
</dbReference>
<dbReference type="GO" id="GO:0046654">
    <property type="term" value="P:tetrahydrofolate biosynthetic process"/>
    <property type="evidence" value="ECO:0007669"/>
    <property type="project" value="InterPro"/>
</dbReference>
<dbReference type="EMBL" id="MN739515">
    <property type="protein sequence ID" value="QHT09778.1"/>
    <property type="molecule type" value="Genomic_DNA"/>
</dbReference>
<dbReference type="PROSITE" id="PS50817">
    <property type="entry name" value="INTEIN_N_TER"/>
    <property type="match status" value="1"/>
</dbReference>
<keyword evidence="3" id="KW-0068">Autocatalytic cleavage</keyword>
<feature type="domain" description="DHFR" evidence="8">
    <location>
        <begin position="1"/>
        <end position="176"/>
    </location>
</feature>
<dbReference type="InterPro" id="IPR000398">
    <property type="entry name" value="Thymidylate_synthase"/>
</dbReference>
<name>A0A6C0CZ30_9ZZZZ</name>
<dbReference type="InterPro" id="IPR023451">
    <property type="entry name" value="Thymidate_synth/dCMP_Mease_dom"/>
</dbReference>
<dbReference type="Gene3D" id="3.30.572.10">
    <property type="entry name" value="Thymidylate synthase/dCMP hydroxymethylase domain"/>
    <property type="match status" value="2"/>
</dbReference>
<dbReference type="PROSITE" id="PS00075">
    <property type="entry name" value="DHFR_1"/>
    <property type="match status" value="1"/>
</dbReference>
<dbReference type="InterPro" id="IPR030934">
    <property type="entry name" value="Intein_C"/>
</dbReference>
<sequence>MFNVILAIDPDNGIGKNGILPWNCKDEIELFKKNTMGTILIMGKNTVNTLPYLPNREIYCVTSDISFSNTITNNVKCFTTFEKALEQALLENSLMEVKDIFVAGGAKLYNYVFTRHFDLIKKVYISIMHNIYDCDTYVEIPRQFVTESYVKYADFDYYILQPQKDVEEFQYLNLLKDVLVNGDKRNTRNGYTLSLFGKHLKFDLRNQFPLLTTKKMFTRGIIEELLFFIRGETDSKKLEEKNVTIWKGNTSTEFLKSMNLPYAEGVLGPCFVKGTNVLTSNGYKSIENVLITDLLYSHLGNWKAITEIFIKNYKENLLSVKLNAHSPIVTTPDHPFYARRVSSNCFGFKNFDQPKWISAKELDNNYVVGMKIEKTDTEDNFMFSQSDEMWFLFGLFVAGGNIENDIVYLSINNTDTNTIDRVKPIIILQMVREIENKYRFYDDNIRILLQEWFGDDIYTKWIPNQLHKAPNHLIRIFLEGYLSSNNCIADQVAALPNCKRYTIESTDVAYSIQRLYLKLGYIASLSVIHTKFNVPNIPEKIYLLELYEYENIYPNSFIENDYCWFAVECTNIVLNSETLVYNFDVVDDHTYTVENTSVHNCYGYQWRYFNSPYMTESGRPIIKKLAHLSYYKGIDQLKYVIDLIKSDPTSRRILMTTFNPMQARDGVLFPCHSITLQFYVQDNYIDMFCYNRSSDLFLGLPFNIASSSLLLILISKVCKLTPRYFHLSLGDCHIYDSHIEAVRTQISRIPYKFPTIMVNDVNSIEDIENMSSDDFKLYDYYCHSSIKAEMIV</sequence>
<dbReference type="GO" id="GO:0016539">
    <property type="term" value="P:intein-mediated protein splicing"/>
    <property type="evidence" value="ECO:0007669"/>
    <property type="project" value="InterPro"/>
</dbReference>
<evidence type="ECO:0000256" key="6">
    <source>
        <dbReference type="ARBA" id="ARBA00023002"/>
    </source>
</evidence>
<dbReference type="InterPro" id="IPR003587">
    <property type="entry name" value="Hint_dom_N"/>
</dbReference>
<protein>
    <recommendedName>
        <fullName evidence="10">Thymidylate synthase</fullName>
    </recommendedName>
</protein>
<accession>A0A6C0CZ30</accession>
<dbReference type="InterPro" id="IPR017925">
    <property type="entry name" value="DHFR_CS"/>
</dbReference>
<dbReference type="InterPro" id="IPR045097">
    <property type="entry name" value="Thymidate_synth/dCMP_Mease"/>
</dbReference>
<dbReference type="PROSITE" id="PS50819">
    <property type="entry name" value="INTEIN_ENDONUCLEASE"/>
    <property type="match status" value="1"/>
</dbReference>
<dbReference type="InterPro" id="IPR001796">
    <property type="entry name" value="DHFR_dom"/>
</dbReference>
<dbReference type="PROSITE" id="PS51330">
    <property type="entry name" value="DHFR_2"/>
    <property type="match status" value="1"/>
</dbReference>
<dbReference type="InterPro" id="IPR024072">
    <property type="entry name" value="DHFR-like_dom_sf"/>
</dbReference>
<evidence type="ECO:0000313" key="9">
    <source>
        <dbReference type="EMBL" id="QHT09778.1"/>
    </source>
</evidence>
<dbReference type="InterPro" id="IPR027434">
    <property type="entry name" value="Homing_endonucl"/>
</dbReference>
<dbReference type="PROSITE" id="PS50818">
    <property type="entry name" value="INTEIN_C_TER"/>
    <property type="match status" value="1"/>
</dbReference>
<evidence type="ECO:0000256" key="2">
    <source>
        <dbReference type="ARBA" id="ARBA00022679"/>
    </source>
</evidence>
<dbReference type="Gene3D" id="3.10.28.10">
    <property type="entry name" value="Homing endonucleases"/>
    <property type="match status" value="1"/>
</dbReference>
<dbReference type="InterPro" id="IPR004042">
    <property type="entry name" value="Intein_endonuc_central"/>
</dbReference>